<evidence type="ECO:0000313" key="1">
    <source>
        <dbReference type="EMBL" id="HIR87894.1"/>
    </source>
</evidence>
<dbReference type="InterPro" id="IPR009711">
    <property type="entry name" value="UPF0473"/>
</dbReference>
<dbReference type="Pfam" id="PF06949">
    <property type="entry name" value="DUF1292"/>
    <property type="match status" value="1"/>
</dbReference>
<gene>
    <name evidence="1" type="ORF">IAC96_02985</name>
</gene>
<comment type="caution">
    <text evidence="1">The sequence shown here is derived from an EMBL/GenBank/DDBJ whole genome shotgun (WGS) entry which is preliminary data.</text>
</comment>
<evidence type="ECO:0000313" key="2">
    <source>
        <dbReference type="Proteomes" id="UP000824201"/>
    </source>
</evidence>
<dbReference type="EMBL" id="DVHN01000035">
    <property type="protein sequence ID" value="HIR87894.1"/>
    <property type="molecule type" value="Genomic_DNA"/>
</dbReference>
<dbReference type="Proteomes" id="UP000824201">
    <property type="component" value="Unassembled WGS sequence"/>
</dbReference>
<accession>A0A9D1ECT5</accession>
<organism evidence="1 2">
    <name type="scientific">Candidatus Fimimorpha faecalis</name>
    <dbReference type="NCBI Taxonomy" id="2840824"/>
    <lineage>
        <taxon>Bacteria</taxon>
        <taxon>Bacillati</taxon>
        <taxon>Bacillota</taxon>
        <taxon>Clostridia</taxon>
        <taxon>Eubacteriales</taxon>
        <taxon>Candidatus Fimimorpha</taxon>
    </lineage>
</organism>
<reference evidence="1" key="2">
    <citation type="journal article" date="2021" name="PeerJ">
        <title>Extensive microbial diversity within the chicken gut microbiome revealed by metagenomics and culture.</title>
        <authorList>
            <person name="Gilroy R."/>
            <person name="Ravi A."/>
            <person name="Getino M."/>
            <person name="Pursley I."/>
            <person name="Horton D.L."/>
            <person name="Alikhan N.F."/>
            <person name="Baker D."/>
            <person name="Gharbi K."/>
            <person name="Hall N."/>
            <person name="Watson M."/>
            <person name="Adriaenssens E.M."/>
            <person name="Foster-Nyarko E."/>
            <person name="Jarju S."/>
            <person name="Secka A."/>
            <person name="Antonio M."/>
            <person name="Oren A."/>
            <person name="Chaudhuri R.R."/>
            <person name="La Ragione R."/>
            <person name="Hildebrand F."/>
            <person name="Pallen M.J."/>
        </authorList>
    </citation>
    <scope>NUCLEOTIDE SEQUENCE</scope>
    <source>
        <strain evidence="1">ChiW13-3771</strain>
    </source>
</reference>
<protein>
    <submittedName>
        <fullName evidence="1">DUF1292 domain-containing protein</fullName>
    </submittedName>
</protein>
<proteinExistence type="predicted"/>
<sequence>MEETKQQINQKQAEKIRFQTEDGAYEELFVLEETKLNGINYLLVTDSEEKEAECYIFKEISEEGNTDAVYEPVEDETELDSLLTIFEQLLDDVEFV</sequence>
<dbReference type="AlphaFoldDB" id="A0A9D1ECT5"/>
<name>A0A9D1ECT5_9FIRM</name>
<reference evidence="1" key="1">
    <citation type="submission" date="2020-10" db="EMBL/GenBank/DDBJ databases">
        <authorList>
            <person name="Gilroy R."/>
        </authorList>
    </citation>
    <scope>NUCLEOTIDE SEQUENCE</scope>
    <source>
        <strain evidence="1">ChiW13-3771</strain>
    </source>
</reference>